<accession>A0A6J4NTC2</accession>
<dbReference type="SUPFAM" id="SSF75005">
    <property type="entry name" value="Arabinanase/levansucrase/invertase"/>
    <property type="match status" value="1"/>
</dbReference>
<evidence type="ECO:0000313" key="6">
    <source>
        <dbReference type="EMBL" id="CAA9396763.1"/>
    </source>
</evidence>
<proteinExistence type="inferred from homology"/>
<dbReference type="GO" id="GO:0005975">
    <property type="term" value="P:carbohydrate metabolic process"/>
    <property type="evidence" value="ECO:0007669"/>
    <property type="project" value="InterPro"/>
</dbReference>
<dbReference type="Gene3D" id="2.115.10.20">
    <property type="entry name" value="Glycosyl hydrolase domain, family 43"/>
    <property type="match status" value="1"/>
</dbReference>
<dbReference type="InterPro" id="IPR006710">
    <property type="entry name" value="Glyco_hydro_43"/>
</dbReference>
<keyword evidence="2 4" id="KW-0378">Hydrolase</keyword>
<comment type="similarity">
    <text evidence="1 4">Belongs to the glycosyl hydrolase 43 family.</text>
</comment>
<keyword evidence="3 4" id="KW-0326">Glycosidase</keyword>
<evidence type="ECO:0000256" key="5">
    <source>
        <dbReference type="SAM" id="SignalP"/>
    </source>
</evidence>
<evidence type="ECO:0000256" key="4">
    <source>
        <dbReference type="RuleBase" id="RU361187"/>
    </source>
</evidence>
<dbReference type="Pfam" id="PF04616">
    <property type="entry name" value="Glyco_hydro_43"/>
    <property type="match status" value="1"/>
</dbReference>
<dbReference type="PANTHER" id="PTHR42812:SF5">
    <property type="entry name" value="ENDO-ARABINASE"/>
    <property type="match status" value="1"/>
</dbReference>
<feature type="chain" id="PRO_5026801253" evidence="5">
    <location>
        <begin position="26"/>
        <end position="348"/>
    </location>
</feature>
<dbReference type="InterPro" id="IPR051795">
    <property type="entry name" value="Glycosyl_Hydrlase_43"/>
</dbReference>
<dbReference type="PANTHER" id="PTHR42812">
    <property type="entry name" value="BETA-XYLOSIDASE"/>
    <property type="match status" value="1"/>
</dbReference>
<evidence type="ECO:0000256" key="1">
    <source>
        <dbReference type="ARBA" id="ARBA00009865"/>
    </source>
</evidence>
<dbReference type="GO" id="GO:0004553">
    <property type="term" value="F:hydrolase activity, hydrolyzing O-glycosyl compounds"/>
    <property type="evidence" value="ECO:0007669"/>
    <property type="project" value="InterPro"/>
</dbReference>
<feature type="signal peptide" evidence="5">
    <location>
        <begin position="1"/>
        <end position="25"/>
    </location>
</feature>
<evidence type="ECO:0000256" key="2">
    <source>
        <dbReference type="ARBA" id="ARBA00022801"/>
    </source>
</evidence>
<name>A0A6J4NTC2_9ACTN</name>
<organism evidence="6">
    <name type="scientific">uncultured Nocardioides sp</name>
    <dbReference type="NCBI Taxonomy" id="198441"/>
    <lineage>
        <taxon>Bacteria</taxon>
        <taxon>Bacillati</taxon>
        <taxon>Actinomycetota</taxon>
        <taxon>Actinomycetes</taxon>
        <taxon>Propionibacteriales</taxon>
        <taxon>Nocardioidaceae</taxon>
        <taxon>Nocardioides</taxon>
        <taxon>environmental samples</taxon>
    </lineage>
</organism>
<dbReference type="InterPro" id="IPR023296">
    <property type="entry name" value="Glyco_hydro_beta-prop_sf"/>
</dbReference>
<reference evidence="6" key="1">
    <citation type="submission" date="2020-02" db="EMBL/GenBank/DDBJ databases">
        <authorList>
            <person name="Meier V. D."/>
        </authorList>
    </citation>
    <scope>NUCLEOTIDE SEQUENCE</scope>
    <source>
        <strain evidence="6">AVDCRST_MAG32</strain>
    </source>
</reference>
<sequence length="348" mass="37629">MSAWRRAAVALVAILLAVLAAPAPAAAVGPERPRPVLNVDFPDPAVVTTRGGLVGFATGGRVPHAWSRTVAGGWRPGGPVLTRHPAWARDGGIWAVDVARVGGAWLLYYAVPVRGMGEHGRCVAVARSRSPRGPFRPVGGRPLVCPSYAATPLALDPLLPRDRTLPRAGVIDPSHFRDADGSSYLLYKTDRVPSSIRLLPLAPSGTRPLPGATSVELFRFDGVLENPVLTRRPEGYVMLLSEGDWTKCSYRTVWRRAPSLLDWSLAESGVLLDETSRLCGPGGGDLAVAGGRELLFVHGWTCHRTTRPCEGRAKWDHRPRARGIRALYAARLGWVGGLPVVTDWVRRR</sequence>
<dbReference type="AlphaFoldDB" id="A0A6J4NTC2"/>
<gene>
    <name evidence="6" type="ORF">AVDCRST_MAG32-2679</name>
</gene>
<evidence type="ECO:0000256" key="3">
    <source>
        <dbReference type="ARBA" id="ARBA00023295"/>
    </source>
</evidence>
<dbReference type="EMBL" id="CADCUM010000106">
    <property type="protein sequence ID" value="CAA9396763.1"/>
    <property type="molecule type" value="Genomic_DNA"/>
</dbReference>
<keyword evidence="5" id="KW-0732">Signal</keyword>
<protein>
    <submittedName>
        <fullName evidence="6">GH43_30 / GH43 / GH43_3 / GH43_5</fullName>
    </submittedName>
</protein>